<comment type="caution">
    <text evidence="1">The sequence shown here is derived from an EMBL/GenBank/DDBJ whole genome shotgun (WGS) entry which is preliminary data.</text>
</comment>
<protein>
    <submittedName>
        <fullName evidence="1">Uncharacterized protein</fullName>
    </submittedName>
</protein>
<sequence length="65" mass="7016">MCFGKAPKPVTLKPPPPLPEKPPEEAEITATREKEDEQNFGPGGKPQYRRADNSVSAQPGAGLKM</sequence>
<evidence type="ECO:0000313" key="2">
    <source>
        <dbReference type="Proteomes" id="UP000616151"/>
    </source>
</evidence>
<evidence type="ECO:0000313" key="1">
    <source>
        <dbReference type="EMBL" id="MBK1871564.1"/>
    </source>
</evidence>
<keyword evidence="2" id="KW-1185">Reference proteome</keyword>
<dbReference type="EMBL" id="JAENHL010000009">
    <property type="protein sequence ID" value="MBK1871564.1"/>
    <property type="molecule type" value="Genomic_DNA"/>
</dbReference>
<organism evidence="1 2">
    <name type="scientific">Taklimakanibacter albus</name>
    <dbReference type="NCBI Taxonomy" id="2800327"/>
    <lineage>
        <taxon>Bacteria</taxon>
        <taxon>Pseudomonadati</taxon>
        <taxon>Pseudomonadota</taxon>
        <taxon>Alphaproteobacteria</taxon>
        <taxon>Hyphomicrobiales</taxon>
        <taxon>Aestuariivirgaceae</taxon>
        <taxon>Taklimakanibacter</taxon>
    </lineage>
</organism>
<accession>A0ACC5RG35</accession>
<gene>
    <name evidence="1" type="ORF">JHL16_34680</name>
</gene>
<name>A0ACC5RG35_9HYPH</name>
<proteinExistence type="predicted"/>
<dbReference type="Proteomes" id="UP000616151">
    <property type="component" value="Unassembled WGS sequence"/>
</dbReference>
<reference evidence="1" key="1">
    <citation type="submission" date="2021-01" db="EMBL/GenBank/DDBJ databases">
        <authorList>
            <person name="Sun Q."/>
        </authorList>
    </citation>
    <scope>NUCLEOTIDE SEQUENCE</scope>
    <source>
        <strain evidence="1">YIM B02566</strain>
    </source>
</reference>